<dbReference type="Gene3D" id="3.40.190.10">
    <property type="entry name" value="Periplasmic binding protein-like II"/>
    <property type="match status" value="2"/>
</dbReference>
<reference evidence="2 3" key="1">
    <citation type="submission" date="2019-03" db="EMBL/GenBank/DDBJ databases">
        <title>Genomic Encyclopedia of Type Strains, Phase IV (KMG-IV): sequencing the most valuable type-strain genomes for metagenomic binning, comparative biology and taxonomic classification.</title>
        <authorList>
            <person name="Goeker M."/>
        </authorList>
    </citation>
    <scope>NUCLEOTIDE SEQUENCE [LARGE SCALE GENOMIC DNA]</scope>
    <source>
        <strain evidence="2 3">DSM 103792</strain>
    </source>
</reference>
<gene>
    <name evidence="2" type="ORF">EV696_10583</name>
</gene>
<protein>
    <submittedName>
        <fullName evidence="2">Amino acid ABC transporter substrate-binding protein (PAAT family)</fullName>
    </submittedName>
</protein>
<dbReference type="Proteomes" id="UP000295375">
    <property type="component" value="Unassembled WGS sequence"/>
</dbReference>
<evidence type="ECO:0000256" key="1">
    <source>
        <dbReference type="SAM" id="SignalP"/>
    </source>
</evidence>
<accession>A0A4R6UTC9</accession>
<proteinExistence type="predicted"/>
<sequence>MQRWPFSRWCLAWLLSSLLGLLSFSAIANANTLVIRYPRPESADDKRADYPLKLLALSLQQPNRNVVLQPSPHPMPQSRALRQLANQQIDVMWTMTNREREQQFLPVRIPIYKGLIGWRIALIKTERQAEFSAMQDLAQLKALQLGQGHDWPDTAILMHHGFQVTSATNYHSLFKMLHAGRIDFFPRSIVEIWGELDNQRHMNLAVEQSFALVYPTAFYFFVNKQNVALAKMIEQGLEQAIRDGRFEHLFWQYQRPWITKAQLEQRRIFRLNNPELPEATPLQRAELWFQAPATSAHD</sequence>
<feature type="chain" id="PRO_5020636839" evidence="1">
    <location>
        <begin position="29"/>
        <end position="298"/>
    </location>
</feature>
<organism evidence="2 3">
    <name type="scientific">Permianibacter aggregans</name>
    <dbReference type="NCBI Taxonomy" id="1510150"/>
    <lineage>
        <taxon>Bacteria</taxon>
        <taxon>Pseudomonadati</taxon>
        <taxon>Pseudomonadota</taxon>
        <taxon>Gammaproteobacteria</taxon>
        <taxon>Pseudomonadales</taxon>
        <taxon>Pseudomonadaceae</taxon>
        <taxon>Permianibacter</taxon>
    </lineage>
</organism>
<comment type="caution">
    <text evidence="2">The sequence shown here is derived from an EMBL/GenBank/DDBJ whole genome shotgun (WGS) entry which is preliminary data.</text>
</comment>
<feature type="signal peptide" evidence="1">
    <location>
        <begin position="1"/>
        <end position="28"/>
    </location>
</feature>
<dbReference type="SUPFAM" id="SSF53850">
    <property type="entry name" value="Periplasmic binding protein-like II"/>
    <property type="match status" value="1"/>
</dbReference>
<keyword evidence="3" id="KW-1185">Reference proteome</keyword>
<evidence type="ECO:0000313" key="2">
    <source>
        <dbReference type="EMBL" id="TDQ49109.1"/>
    </source>
</evidence>
<dbReference type="EMBL" id="SNYM01000005">
    <property type="protein sequence ID" value="TDQ49109.1"/>
    <property type="molecule type" value="Genomic_DNA"/>
</dbReference>
<evidence type="ECO:0000313" key="3">
    <source>
        <dbReference type="Proteomes" id="UP000295375"/>
    </source>
</evidence>
<dbReference type="AlphaFoldDB" id="A0A4R6UTC9"/>
<dbReference type="RefSeq" id="WP_133589436.1">
    <property type="nucleotide sequence ID" value="NZ_CP037953.1"/>
</dbReference>
<dbReference type="OrthoDB" id="547680at2"/>
<name>A0A4R6UTC9_9GAMM</name>
<keyword evidence="1" id="KW-0732">Signal</keyword>